<protein>
    <submittedName>
        <fullName evidence="2">Uncharacterized protein</fullName>
    </submittedName>
</protein>
<dbReference type="AlphaFoldDB" id="A0AAW2W8V2"/>
<reference evidence="2" key="2">
    <citation type="journal article" date="2024" name="Plant">
        <title>Genomic evolution and insights into agronomic trait innovations of Sesamum species.</title>
        <authorList>
            <person name="Miao H."/>
            <person name="Wang L."/>
            <person name="Qu L."/>
            <person name="Liu H."/>
            <person name="Sun Y."/>
            <person name="Le M."/>
            <person name="Wang Q."/>
            <person name="Wei S."/>
            <person name="Zheng Y."/>
            <person name="Lin W."/>
            <person name="Duan Y."/>
            <person name="Cao H."/>
            <person name="Xiong S."/>
            <person name="Wang X."/>
            <person name="Wei L."/>
            <person name="Li C."/>
            <person name="Ma Q."/>
            <person name="Ju M."/>
            <person name="Zhao R."/>
            <person name="Li G."/>
            <person name="Mu C."/>
            <person name="Tian Q."/>
            <person name="Mei H."/>
            <person name="Zhang T."/>
            <person name="Gao T."/>
            <person name="Zhang H."/>
        </authorList>
    </citation>
    <scope>NUCLEOTIDE SEQUENCE</scope>
    <source>
        <strain evidence="2">G02</strain>
    </source>
</reference>
<sequence>MNWGSVRFPSRIARDMPENRRDDHLLSREAASPVGGDAMAGRGELPRPESGRGVLPRPALGQGEVPRPAPGRGVLPWSELVETRLIRVALVVPTHSSLSFASGEMLTFMMRLLSRLGTCPRVILILWNF</sequence>
<accession>A0AAW2W8V2</accession>
<feature type="region of interest" description="Disordered" evidence="1">
    <location>
        <begin position="1"/>
        <end position="74"/>
    </location>
</feature>
<dbReference type="EMBL" id="JACGWJ010000002">
    <property type="protein sequence ID" value="KAL0437774.1"/>
    <property type="molecule type" value="Genomic_DNA"/>
</dbReference>
<organism evidence="2">
    <name type="scientific">Sesamum radiatum</name>
    <name type="common">Black benniseed</name>
    <dbReference type="NCBI Taxonomy" id="300843"/>
    <lineage>
        <taxon>Eukaryota</taxon>
        <taxon>Viridiplantae</taxon>
        <taxon>Streptophyta</taxon>
        <taxon>Embryophyta</taxon>
        <taxon>Tracheophyta</taxon>
        <taxon>Spermatophyta</taxon>
        <taxon>Magnoliopsida</taxon>
        <taxon>eudicotyledons</taxon>
        <taxon>Gunneridae</taxon>
        <taxon>Pentapetalae</taxon>
        <taxon>asterids</taxon>
        <taxon>lamiids</taxon>
        <taxon>Lamiales</taxon>
        <taxon>Pedaliaceae</taxon>
        <taxon>Sesamum</taxon>
    </lineage>
</organism>
<name>A0AAW2W8V2_SESRA</name>
<feature type="compositionally biased region" description="Basic and acidic residues" evidence="1">
    <location>
        <begin position="12"/>
        <end position="27"/>
    </location>
</feature>
<proteinExistence type="predicted"/>
<reference evidence="2" key="1">
    <citation type="submission" date="2020-06" db="EMBL/GenBank/DDBJ databases">
        <authorList>
            <person name="Li T."/>
            <person name="Hu X."/>
            <person name="Zhang T."/>
            <person name="Song X."/>
            <person name="Zhang H."/>
            <person name="Dai N."/>
            <person name="Sheng W."/>
            <person name="Hou X."/>
            <person name="Wei L."/>
        </authorList>
    </citation>
    <scope>NUCLEOTIDE SEQUENCE</scope>
    <source>
        <strain evidence="2">G02</strain>
        <tissue evidence="2">Leaf</tissue>
    </source>
</reference>
<gene>
    <name evidence="2" type="ORF">Sradi_0485300</name>
</gene>
<evidence type="ECO:0000313" key="2">
    <source>
        <dbReference type="EMBL" id="KAL0437774.1"/>
    </source>
</evidence>
<comment type="caution">
    <text evidence="2">The sequence shown here is derived from an EMBL/GenBank/DDBJ whole genome shotgun (WGS) entry which is preliminary data.</text>
</comment>
<evidence type="ECO:0000256" key="1">
    <source>
        <dbReference type="SAM" id="MobiDB-lite"/>
    </source>
</evidence>